<feature type="non-terminal residue" evidence="1">
    <location>
        <position position="1"/>
    </location>
</feature>
<name>X1FFU6_9ZZZZ</name>
<dbReference type="AlphaFoldDB" id="X1FFU6"/>
<gene>
    <name evidence="1" type="ORF">S03H2_23359</name>
</gene>
<reference evidence="1" key="1">
    <citation type="journal article" date="2014" name="Front. Microbiol.">
        <title>High frequency of phylogenetically diverse reductive dehalogenase-homologous genes in deep subseafloor sedimentary metagenomes.</title>
        <authorList>
            <person name="Kawai M."/>
            <person name="Futagami T."/>
            <person name="Toyoda A."/>
            <person name="Takaki Y."/>
            <person name="Nishi S."/>
            <person name="Hori S."/>
            <person name="Arai W."/>
            <person name="Tsubouchi T."/>
            <person name="Morono Y."/>
            <person name="Uchiyama I."/>
            <person name="Ito T."/>
            <person name="Fujiyama A."/>
            <person name="Inagaki F."/>
            <person name="Takami H."/>
        </authorList>
    </citation>
    <scope>NUCLEOTIDE SEQUENCE</scope>
    <source>
        <strain evidence="1">Expedition CK06-06</strain>
    </source>
</reference>
<organism evidence="1">
    <name type="scientific">marine sediment metagenome</name>
    <dbReference type="NCBI Taxonomy" id="412755"/>
    <lineage>
        <taxon>unclassified sequences</taxon>
        <taxon>metagenomes</taxon>
        <taxon>ecological metagenomes</taxon>
    </lineage>
</organism>
<comment type="caution">
    <text evidence="1">The sequence shown here is derived from an EMBL/GenBank/DDBJ whole genome shotgun (WGS) entry which is preliminary data.</text>
</comment>
<proteinExistence type="predicted"/>
<protein>
    <submittedName>
        <fullName evidence="1">Uncharacterized protein</fullName>
    </submittedName>
</protein>
<accession>X1FFU6</accession>
<dbReference type="EMBL" id="BARU01012748">
    <property type="protein sequence ID" value="GAH44476.1"/>
    <property type="molecule type" value="Genomic_DNA"/>
</dbReference>
<sequence>TMFPSYEKFYDHETENRRIQKWDIAWDKISIIVPKLMNQLENEFRKLLGVEAGK</sequence>
<evidence type="ECO:0000313" key="1">
    <source>
        <dbReference type="EMBL" id="GAH44476.1"/>
    </source>
</evidence>